<accession>A0AA88J1Y1</accession>
<reference evidence="2" key="1">
    <citation type="submission" date="2023-07" db="EMBL/GenBank/DDBJ databases">
        <title>draft genome sequence of fig (Ficus carica).</title>
        <authorList>
            <person name="Takahashi T."/>
            <person name="Nishimura K."/>
        </authorList>
    </citation>
    <scope>NUCLEOTIDE SEQUENCE</scope>
</reference>
<protein>
    <submittedName>
        <fullName evidence="2">Uncharacterized protein</fullName>
    </submittedName>
</protein>
<feature type="region of interest" description="Disordered" evidence="1">
    <location>
        <begin position="49"/>
        <end position="89"/>
    </location>
</feature>
<comment type="caution">
    <text evidence="2">The sequence shown here is derived from an EMBL/GenBank/DDBJ whole genome shotgun (WGS) entry which is preliminary data.</text>
</comment>
<evidence type="ECO:0000256" key="1">
    <source>
        <dbReference type="SAM" id="MobiDB-lite"/>
    </source>
</evidence>
<proteinExistence type="predicted"/>
<feature type="compositionally biased region" description="Polar residues" evidence="1">
    <location>
        <begin position="49"/>
        <end position="68"/>
    </location>
</feature>
<name>A0AA88J1Y1_FICCA</name>
<dbReference type="Proteomes" id="UP001187192">
    <property type="component" value="Unassembled WGS sequence"/>
</dbReference>
<keyword evidence="3" id="KW-1185">Reference proteome</keyword>
<sequence length="89" mass="9353">MEATSPECLSYFPHGPCPHAIAVVAHKCSHCCSSSLAHVMPAQTFQARESFGPCSQPSPRKSGASSSPGHPFPPTGLPRVSTRFTSLTS</sequence>
<evidence type="ECO:0000313" key="3">
    <source>
        <dbReference type="Proteomes" id="UP001187192"/>
    </source>
</evidence>
<evidence type="ECO:0000313" key="2">
    <source>
        <dbReference type="EMBL" id="GMN59647.1"/>
    </source>
</evidence>
<gene>
    <name evidence="2" type="ORF">TIFTF001_028747</name>
</gene>
<dbReference type="AlphaFoldDB" id="A0AA88J1Y1"/>
<organism evidence="2 3">
    <name type="scientific">Ficus carica</name>
    <name type="common">Common fig</name>
    <dbReference type="NCBI Taxonomy" id="3494"/>
    <lineage>
        <taxon>Eukaryota</taxon>
        <taxon>Viridiplantae</taxon>
        <taxon>Streptophyta</taxon>
        <taxon>Embryophyta</taxon>
        <taxon>Tracheophyta</taxon>
        <taxon>Spermatophyta</taxon>
        <taxon>Magnoliopsida</taxon>
        <taxon>eudicotyledons</taxon>
        <taxon>Gunneridae</taxon>
        <taxon>Pentapetalae</taxon>
        <taxon>rosids</taxon>
        <taxon>fabids</taxon>
        <taxon>Rosales</taxon>
        <taxon>Moraceae</taxon>
        <taxon>Ficeae</taxon>
        <taxon>Ficus</taxon>
    </lineage>
</organism>
<dbReference type="EMBL" id="BTGU01000089">
    <property type="protein sequence ID" value="GMN59647.1"/>
    <property type="molecule type" value="Genomic_DNA"/>
</dbReference>